<dbReference type="GO" id="GO:0008270">
    <property type="term" value="F:zinc ion binding"/>
    <property type="evidence" value="ECO:0007669"/>
    <property type="project" value="InterPro"/>
</dbReference>
<protein>
    <recommendedName>
        <fullName evidence="2">Zn(2)-C6 fungal-type domain-containing protein</fullName>
    </recommendedName>
</protein>
<dbReference type="SUPFAM" id="SSF57701">
    <property type="entry name" value="Zn2/Cys6 DNA-binding domain"/>
    <property type="match status" value="1"/>
</dbReference>
<evidence type="ECO:0000256" key="1">
    <source>
        <dbReference type="ARBA" id="ARBA00023242"/>
    </source>
</evidence>
<feature type="domain" description="Zn(2)-C6 fungal-type" evidence="2">
    <location>
        <begin position="20"/>
        <end position="50"/>
    </location>
</feature>
<reference evidence="3" key="1">
    <citation type="journal article" date="2021" name="Nat. Commun.">
        <title>Genetic determinants of endophytism in the Arabidopsis root mycobiome.</title>
        <authorList>
            <person name="Mesny F."/>
            <person name="Miyauchi S."/>
            <person name="Thiergart T."/>
            <person name="Pickel B."/>
            <person name="Atanasova L."/>
            <person name="Karlsson M."/>
            <person name="Huettel B."/>
            <person name="Barry K.W."/>
            <person name="Haridas S."/>
            <person name="Chen C."/>
            <person name="Bauer D."/>
            <person name="Andreopoulos W."/>
            <person name="Pangilinan J."/>
            <person name="LaButti K."/>
            <person name="Riley R."/>
            <person name="Lipzen A."/>
            <person name="Clum A."/>
            <person name="Drula E."/>
            <person name="Henrissat B."/>
            <person name="Kohler A."/>
            <person name="Grigoriev I.V."/>
            <person name="Martin F.M."/>
            <person name="Hacquard S."/>
        </authorList>
    </citation>
    <scope>NUCLEOTIDE SEQUENCE</scope>
    <source>
        <strain evidence="3">MPI-SDFR-AT-0120</strain>
    </source>
</reference>
<name>A0A8K0R4V3_9PLEO</name>
<dbReference type="EMBL" id="JAGMVJ010000013">
    <property type="protein sequence ID" value="KAH7083947.1"/>
    <property type="molecule type" value="Genomic_DNA"/>
</dbReference>
<keyword evidence="1" id="KW-0539">Nucleus</keyword>
<dbReference type="GO" id="GO:0000981">
    <property type="term" value="F:DNA-binding transcription factor activity, RNA polymerase II-specific"/>
    <property type="evidence" value="ECO:0007669"/>
    <property type="project" value="InterPro"/>
</dbReference>
<dbReference type="Pfam" id="PF00172">
    <property type="entry name" value="Zn_clus"/>
    <property type="match status" value="1"/>
</dbReference>
<organism evidence="3 4">
    <name type="scientific">Paraphoma chrysanthemicola</name>
    <dbReference type="NCBI Taxonomy" id="798071"/>
    <lineage>
        <taxon>Eukaryota</taxon>
        <taxon>Fungi</taxon>
        <taxon>Dikarya</taxon>
        <taxon>Ascomycota</taxon>
        <taxon>Pezizomycotina</taxon>
        <taxon>Dothideomycetes</taxon>
        <taxon>Pleosporomycetidae</taxon>
        <taxon>Pleosporales</taxon>
        <taxon>Pleosporineae</taxon>
        <taxon>Phaeosphaeriaceae</taxon>
        <taxon>Paraphoma</taxon>
    </lineage>
</organism>
<dbReference type="InterPro" id="IPR052400">
    <property type="entry name" value="Zn2-C6_fungal_TF"/>
</dbReference>
<accession>A0A8K0R4V3</accession>
<dbReference type="SMART" id="SM00066">
    <property type="entry name" value="GAL4"/>
    <property type="match status" value="1"/>
</dbReference>
<evidence type="ECO:0000313" key="3">
    <source>
        <dbReference type="EMBL" id="KAH7083947.1"/>
    </source>
</evidence>
<dbReference type="InterPro" id="IPR036864">
    <property type="entry name" value="Zn2-C6_fun-type_DNA-bd_sf"/>
</dbReference>
<dbReference type="Proteomes" id="UP000813461">
    <property type="component" value="Unassembled WGS sequence"/>
</dbReference>
<dbReference type="AlphaFoldDB" id="A0A8K0R4V3"/>
<dbReference type="CDD" id="cd00067">
    <property type="entry name" value="GAL4"/>
    <property type="match status" value="1"/>
</dbReference>
<comment type="caution">
    <text evidence="3">The sequence shown here is derived from an EMBL/GenBank/DDBJ whole genome shotgun (WGS) entry which is preliminary data.</text>
</comment>
<dbReference type="OrthoDB" id="3546279at2759"/>
<dbReference type="PRINTS" id="PR00755">
    <property type="entry name" value="AFLATOXINBRP"/>
</dbReference>
<proteinExistence type="predicted"/>
<dbReference type="PANTHER" id="PTHR47657:SF7">
    <property type="entry name" value="STEROL REGULATORY ELEMENT-BINDING PROTEIN ECM22"/>
    <property type="match status" value="1"/>
</dbReference>
<dbReference type="PROSITE" id="PS50048">
    <property type="entry name" value="ZN2_CY6_FUNGAL_2"/>
    <property type="match status" value="1"/>
</dbReference>
<dbReference type="PANTHER" id="PTHR47657">
    <property type="entry name" value="STEROL REGULATORY ELEMENT-BINDING PROTEIN ECM22"/>
    <property type="match status" value="1"/>
</dbReference>
<evidence type="ECO:0000259" key="2">
    <source>
        <dbReference type="PROSITE" id="PS50048"/>
    </source>
</evidence>
<sequence>MVRRSAGFISKKAHRKSRGGCLTCKRKKVKCDEVQPSCGYCTLRKLNCEYLQERRSESTSASTSSQSSYESSPEPKNAESEICFNDANFAITSCLIPATQSAIGQLTFEELDLLDHYKTFTWKTFAIRGDLNTHEIHRELVPRMSISHSHLLYALLSLAATYRNRIRPSQESANQALLYRTKTFAAYTKELQNITNDNYEAIVVTGTFLLALVNAPSLEAPDEEHLDWLHTLLKMSEGIRILASLRWGQGIEKLSIYPLICRELRTLPPPPIIVTPEKPPLQTPPGPLGGTPDHPNPASTYNLPFVMPFGSFVFLPPPLMALLERTINPPTSGPIDLNRNALVPVFYALSPIFLSLYYYHLNPDFNVRAFVFTSFLMPEFLALVKASEPRALVLLTWWFALAALVPAGWWGGKRAGVVVDALVRLIEQRGDERVAGTLDGAVKLVRLFEEWGSEAAAASIFDDWEGVDWDDGPRKAEEWEAGLLVDLCEQVTFEGPDIDLYSPA</sequence>
<dbReference type="PROSITE" id="PS00463">
    <property type="entry name" value="ZN2_CY6_FUNGAL_1"/>
    <property type="match status" value="1"/>
</dbReference>
<evidence type="ECO:0000313" key="4">
    <source>
        <dbReference type="Proteomes" id="UP000813461"/>
    </source>
</evidence>
<gene>
    <name evidence="3" type="ORF">FB567DRAFT_630406</name>
</gene>
<keyword evidence="4" id="KW-1185">Reference proteome</keyword>
<dbReference type="Gene3D" id="4.10.240.10">
    <property type="entry name" value="Zn(2)-C6 fungal-type DNA-binding domain"/>
    <property type="match status" value="1"/>
</dbReference>
<dbReference type="InterPro" id="IPR001138">
    <property type="entry name" value="Zn2Cys6_DnaBD"/>
</dbReference>